<evidence type="ECO:0000313" key="1">
    <source>
        <dbReference type="EMBL" id="OLU37482.1"/>
    </source>
</evidence>
<reference evidence="1 2" key="1">
    <citation type="submission" date="2016-11" db="EMBL/GenBank/DDBJ databases">
        <title>Description of two novel members of the family Erysipelotrichaceae: Ileibacterium lipovorans gen. nov., sp. nov. and Dubosiella newyorkensis, gen. nov., sp. nov.</title>
        <authorList>
            <person name="Cox L.M."/>
            <person name="Sohn J."/>
            <person name="Tyrrell K.L."/>
            <person name="Citron D.M."/>
            <person name="Lawson P.A."/>
            <person name="Patel N.B."/>
            <person name="Iizumi T."/>
            <person name="Perez-Perez G.I."/>
            <person name="Goldstein E.J."/>
            <person name="Blaser M.J."/>
        </authorList>
    </citation>
    <scope>NUCLEOTIDE SEQUENCE [LARGE SCALE GENOMIC DNA]</scope>
    <source>
        <strain evidence="1 2">NYU-BL-A3</strain>
    </source>
</reference>
<sequence>MYLPDDYMLQEDLPVLYMFDGHNLFNDEDATYGRSWRLIGHLQNPDLPRLIVVGIECSHEGNARLSEYAPFPFYDPEFGTAFDGLGKKTMHFIIHDLKPYIDMHFPTQPDRMHTFIGGSSCGGLMALFGAYRYSSIFSKSLVISPYLIPSISNLMMDISRTYIKQPENLYISWGVREGHNAHEFVMETKAITDLSNLLIQKGCRLQFNMKVYGTHSEESWEAEADEFLRFLFR</sequence>
<organism evidence="1 2">
    <name type="scientific">Ileibacterium valens</name>
    <dbReference type="NCBI Taxonomy" id="1862668"/>
    <lineage>
        <taxon>Bacteria</taxon>
        <taxon>Bacillati</taxon>
        <taxon>Bacillota</taxon>
        <taxon>Erysipelotrichia</taxon>
        <taxon>Erysipelotrichales</taxon>
        <taxon>Erysipelotrichaceae</taxon>
        <taxon>Ileibacterium</taxon>
    </lineage>
</organism>
<dbReference type="Gene3D" id="3.40.50.1820">
    <property type="entry name" value="alpha/beta hydrolase"/>
    <property type="match status" value="1"/>
</dbReference>
<gene>
    <name evidence="1" type="ORF">BO222_10675</name>
</gene>
<protein>
    <recommendedName>
        <fullName evidence="3">Carbohydrate esterase</fullName>
    </recommendedName>
</protein>
<evidence type="ECO:0000313" key="2">
    <source>
        <dbReference type="Proteomes" id="UP000186341"/>
    </source>
</evidence>
<keyword evidence="2" id="KW-1185">Reference proteome</keyword>
<dbReference type="InterPro" id="IPR050583">
    <property type="entry name" value="Mycobacterial_A85_antigen"/>
</dbReference>
<dbReference type="EMBL" id="MPJW01000200">
    <property type="protein sequence ID" value="OLU37482.1"/>
    <property type="molecule type" value="Genomic_DNA"/>
</dbReference>
<accession>A0A1U7NDQ8</accession>
<dbReference type="Proteomes" id="UP000186341">
    <property type="component" value="Unassembled WGS sequence"/>
</dbReference>
<name>A0A1U7NDQ8_9FIRM</name>
<dbReference type="PANTHER" id="PTHR48098:SF6">
    <property type="entry name" value="FERRI-BACILLIBACTIN ESTERASE BESA"/>
    <property type="match status" value="1"/>
</dbReference>
<dbReference type="InterPro" id="IPR029058">
    <property type="entry name" value="AB_hydrolase_fold"/>
</dbReference>
<comment type="caution">
    <text evidence="1">The sequence shown here is derived from an EMBL/GenBank/DDBJ whole genome shotgun (WGS) entry which is preliminary data.</text>
</comment>
<dbReference type="AlphaFoldDB" id="A0A1U7NDQ8"/>
<dbReference type="SUPFAM" id="SSF53474">
    <property type="entry name" value="alpha/beta-Hydrolases"/>
    <property type="match status" value="1"/>
</dbReference>
<dbReference type="Pfam" id="PF00756">
    <property type="entry name" value="Esterase"/>
    <property type="match status" value="1"/>
</dbReference>
<proteinExistence type="predicted"/>
<evidence type="ECO:0008006" key="3">
    <source>
        <dbReference type="Google" id="ProtNLM"/>
    </source>
</evidence>
<dbReference type="PANTHER" id="PTHR48098">
    <property type="entry name" value="ENTEROCHELIN ESTERASE-RELATED"/>
    <property type="match status" value="1"/>
</dbReference>
<dbReference type="InterPro" id="IPR000801">
    <property type="entry name" value="Esterase-like"/>
</dbReference>